<feature type="region of interest" description="Disordered" evidence="1">
    <location>
        <begin position="109"/>
        <end position="152"/>
    </location>
</feature>
<dbReference type="AlphaFoldDB" id="A0A0C9YPP4"/>
<feature type="region of interest" description="Disordered" evidence="1">
    <location>
        <begin position="50"/>
        <end position="87"/>
    </location>
</feature>
<feature type="region of interest" description="Disordered" evidence="1">
    <location>
        <begin position="422"/>
        <end position="441"/>
    </location>
</feature>
<gene>
    <name evidence="2" type="ORF">PISMIDRAFT_25665</name>
</gene>
<keyword evidence="3" id="KW-1185">Reference proteome</keyword>
<dbReference type="HOGENOM" id="CLU_043572_0_0_1"/>
<feature type="compositionally biased region" description="Polar residues" evidence="1">
    <location>
        <begin position="141"/>
        <end position="152"/>
    </location>
</feature>
<feature type="region of interest" description="Disordered" evidence="1">
    <location>
        <begin position="24"/>
        <end position="43"/>
    </location>
</feature>
<sequence length="464" mass="50597">MRLRLPAKLPSAADSSLAVRKVDGGIGEFPVPPFRSPSSRKRSSRTFFAFSSNRKSHHARTSNMHIPQSQQSPPLKAHLADPNTLPSPLRTDTDDYYYCNYSPVTPCRTSPPAIPRLDTSNTPSLLRRRSTRSQSRGATVDSDSQQSSPLNYFSSDTCTHPFAGASAVSPYIRNPSVYPDSPVLPSGTRGALEGQLRRNEPEVLTFPIPPPQPPLIIEEKRNADEVRPPKPAGILRSSFSVPNFSVGGVTLRQPGMRARPAKRGRDIFLTAGNWCDTIIFPRPRLKTKLGPTATSQPIISPPCTPIPADGTNDIAFTFPLRPDVVSSTVVADPIRTTARPSSPPAEARAVVSALDIPRDGSQLPPVVDNSGGQSGQAGLPLPNPPPSLTTVLEEREDLERLREQWRIQATKSLGNKHTRLFSRTRSKSLSEKRIHKKGNESNLEYLAARALPGSQTNFGERSPS</sequence>
<accession>A0A0C9YPP4</accession>
<dbReference type="STRING" id="765257.A0A0C9YPP4"/>
<reference evidence="3" key="2">
    <citation type="submission" date="2015-01" db="EMBL/GenBank/DDBJ databases">
        <title>Evolutionary Origins and Diversification of the Mycorrhizal Mutualists.</title>
        <authorList>
            <consortium name="DOE Joint Genome Institute"/>
            <consortium name="Mycorrhizal Genomics Consortium"/>
            <person name="Kohler A."/>
            <person name="Kuo A."/>
            <person name="Nagy L.G."/>
            <person name="Floudas D."/>
            <person name="Copeland A."/>
            <person name="Barry K.W."/>
            <person name="Cichocki N."/>
            <person name="Veneault-Fourrey C."/>
            <person name="LaButti K."/>
            <person name="Lindquist E.A."/>
            <person name="Lipzen A."/>
            <person name="Lundell T."/>
            <person name="Morin E."/>
            <person name="Murat C."/>
            <person name="Riley R."/>
            <person name="Ohm R."/>
            <person name="Sun H."/>
            <person name="Tunlid A."/>
            <person name="Henrissat B."/>
            <person name="Grigoriev I.V."/>
            <person name="Hibbett D.S."/>
            <person name="Martin F."/>
        </authorList>
    </citation>
    <scope>NUCLEOTIDE SEQUENCE [LARGE SCALE GENOMIC DNA]</scope>
    <source>
        <strain evidence="3">441</strain>
    </source>
</reference>
<dbReference type="Proteomes" id="UP000054018">
    <property type="component" value="Unassembled WGS sequence"/>
</dbReference>
<name>A0A0C9YPP4_9AGAM</name>
<feature type="region of interest" description="Disordered" evidence="1">
    <location>
        <begin position="358"/>
        <end position="386"/>
    </location>
</feature>
<evidence type="ECO:0000256" key="1">
    <source>
        <dbReference type="SAM" id="MobiDB-lite"/>
    </source>
</evidence>
<evidence type="ECO:0000313" key="3">
    <source>
        <dbReference type="Proteomes" id="UP000054018"/>
    </source>
</evidence>
<proteinExistence type="predicted"/>
<reference evidence="2 3" key="1">
    <citation type="submission" date="2014-04" db="EMBL/GenBank/DDBJ databases">
        <authorList>
            <consortium name="DOE Joint Genome Institute"/>
            <person name="Kuo A."/>
            <person name="Kohler A."/>
            <person name="Costa M.D."/>
            <person name="Nagy L.G."/>
            <person name="Floudas D."/>
            <person name="Copeland A."/>
            <person name="Barry K.W."/>
            <person name="Cichocki N."/>
            <person name="Veneault-Fourrey C."/>
            <person name="LaButti K."/>
            <person name="Lindquist E.A."/>
            <person name="Lipzen A."/>
            <person name="Lundell T."/>
            <person name="Morin E."/>
            <person name="Murat C."/>
            <person name="Sun H."/>
            <person name="Tunlid A."/>
            <person name="Henrissat B."/>
            <person name="Grigoriev I.V."/>
            <person name="Hibbett D.S."/>
            <person name="Martin F."/>
            <person name="Nordberg H.P."/>
            <person name="Cantor M.N."/>
            <person name="Hua S.X."/>
        </authorList>
    </citation>
    <scope>NUCLEOTIDE SEQUENCE [LARGE SCALE GENOMIC DNA]</scope>
    <source>
        <strain evidence="2 3">441</strain>
    </source>
</reference>
<dbReference type="OrthoDB" id="3228777at2759"/>
<dbReference type="EMBL" id="KN834091">
    <property type="protein sequence ID" value="KIK12352.1"/>
    <property type="molecule type" value="Genomic_DNA"/>
</dbReference>
<organism evidence="2 3">
    <name type="scientific">Pisolithus microcarpus 441</name>
    <dbReference type="NCBI Taxonomy" id="765257"/>
    <lineage>
        <taxon>Eukaryota</taxon>
        <taxon>Fungi</taxon>
        <taxon>Dikarya</taxon>
        <taxon>Basidiomycota</taxon>
        <taxon>Agaricomycotina</taxon>
        <taxon>Agaricomycetes</taxon>
        <taxon>Agaricomycetidae</taxon>
        <taxon>Boletales</taxon>
        <taxon>Sclerodermatineae</taxon>
        <taxon>Pisolithaceae</taxon>
        <taxon>Pisolithus</taxon>
    </lineage>
</organism>
<protein>
    <submittedName>
        <fullName evidence="2">Uncharacterized protein</fullName>
    </submittedName>
</protein>
<evidence type="ECO:0000313" key="2">
    <source>
        <dbReference type="EMBL" id="KIK12352.1"/>
    </source>
</evidence>
<feature type="compositionally biased region" description="Polar residues" evidence="1">
    <location>
        <begin position="61"/>
        <end position="73"/>
    </location>
</feature>